<protein>
    <submittedName>
        <fullName evidence="1">Unnamed protein product</fullName>
    </submittedName>
</protein>
<dbReference type="Proteomes" id="UP001165121">
    <property type="component" value="Unassembled WGS sequence"/>
</dbReference>
<evidence type="ECO:0000313" key="2">
    <source>
        <dbReference type="Proteomes" id="UP001165121"/>
    </source>
</evidence>
<comment type="caution">
    <text evidence="1">The sequence shown here is derived from an EMBL/GenBank/DDBJ whole genome shotgun (WGS) entry which is preliminary data.</text>
</comment>
<keyword evidence="2" id="KW-1185">Reference proteome</keyword>
<dbReference type="OrthoDB" id="79020at2759"/>
<evidence type="ECO:0000313" key="1">
    <source>
        <dbReference type="EMBL" id="GMF27015.1"/>
    </source>
</evidence>
<dbReference type="AlphaFoldDB" id="A0A9W6WTS8"/>
<proteinExistence type="predicted"/>
<name>A0A9W6WTS8_9STRA</name>
<accession>A0A9W6WTS8</accession>
<organism evidence="1 2">
    <name type="scientific">Phytophthora fragariaefolia</name>
    <dbReference type="NCBI Taxonomy" id="1490495"/>
    <lineage>
        <taxon>Eukaryota</taxon>
        <taxon>Sar</taxon>
        <taxon>Stramenopiles</taxon>
        <taxon>Oomycota</taxon>
        <taxon>Peronosporomycetes</taxon>
        <taxon>Peronosporales</taxon>
        <taxon>Peronosporaceae</taxon>
        <taxon>Phytophthora</taxon>
    </lineage>
</organism>
<reference evidence="1" key="1">
    <citation type="submission" date="2023-04" db="EMBL/GenBank/DDBJ databases">
        <title>Phytophthora fragariaefolia NBRC 109709.</title>
        <authorList>
            <person name="Ichikawa N."/>
            <person name="Sato H."/>
            <person name="Tonouchi N."/>
        </authorList>
    </citation>
    <scope>NUCLEOTIDE SEQUENCE</scope>
    <source>
        <strain evidence="1">NBRC 109709</strain>
    </source>
</reference>
<dbReference type="EMBL" id="BSXT01000423">
    <property type="protein sequence ID" value="GMF27015.1"/>
    <property type="molecule type" value="Genomic_DNA"/>
</dbReference>
<sequence length="450" mass="49994">MAADIAHFVRDETGLSVYTGSTNTRVSNSARVLCAAALQYLSTTIDLVTGFSIALNTSTLHGKSYLDVRVRFSLKGALYNFHMMAIPLYQEHIGENTFASLSSFLDALAPEWRQLLVGVSTDGDSSMTGRIRGVATRLEASVPTTKLVRVWCALHQLDLVMQRVHKSSLDEEFLSTVASMTGHLRRQSILVMKIGSTCPLCIPSMRWWGFVSAVHVLATEANIVFVKLQRKLTLISQQQGPLANLVATHARLTGMEGPVSSNDLKKIDNSRSEVCSAYALSHACARKFMFETDSWVKDMLACATEEDEAQLPYAEVGKMFVQAADRVSGIVAGLGLSDVEVHVIVQQLSLLRRAYAYDNILRLALDTLDDETTTFDERWGTVGEGYDLVKQFCGDLASTFPNTATVESDFLVLGWEKDEYRRSITDFSLEDVMHYKQFKAFRELVERLIA</sequence>
<dbReference type="PANTHER" id="PTHR37067">
    <property type="entry name" value="PX DOMAIN-CONTAINING PROTEIN"/>
    <property type="match status" value="1"/>
</dbReference>
<gene>
    <name evidence="1" type="ORF">Pfra01_000526000</name>
</gene>
<dbReference type="PANTHER" id="PTHR37067:SF3">
    <property type="entry name" value="PX DOMAIN-CONTAINING PROTEIN"/>
    <property type="match status" value="1"/>
</dbReference>